<protein>
    <submittedName>
        <fullName evidence="3">SGNH/GDSL hydrolase family protein</fullName>
    </submittedName>
</protein>
<dbReference type="Gene3D" id="3.40.50.1110">
    <property type="entry name" value="SGNH hydrolase"/>
    <property type="match status" value="1"/>
</dbReference>
<name>A0A4Z0LVA3_9GAMM</name>
<reference evidence="3 4" key="1">
    <citation type="submission" date="2019-04" db="EMBL/GenBank/DDBJ databases">
        <title>Taxonomy of novel Haliea sp. from mangrove soil of West Coast of India.</title>
        <authorList>
            <person name="Verma A."/>
            <person name="Kumar P."/>
            <person name="Krishnamurthi S."/>
        </authorList>
    </citation>
    <scope>NUCLEOTIDE SEQUENCE [LARGE SCALE GENOMIC DNA]</scope>
    <source>
        <strain evidence="3 4">SAOS-164</strain>
    </source>
</reference>
<feature type="signal peptide" evidence="1">
    <location>
        <begin position="1"/>
        <end position="23"/>
    </location>
</feature>
<dbReference type="InterPro" id="IPR013830">
    <property type="entry name" value="SGNH_hydro"/>
</dbReference>
<dbReference type="OrthoDB" id="9794725at2"/>
<dbReference type="SUPFAM" id="SSF52266">
    <property type="entry name" value="SGNH hydrolase"/>
    <property type="match status" value="1"/>
</dbReference>
<keyword evidence="3" id="KW-0378">Hydrolase</keyword>
<gene>
    <name evidence="3" type="ORF">E4634_19510</name>
</gene>
<keyword evidence="1" id="KW-0732">Signal</keyword>
<dbReference type="EMBL" id="SRLE01000015">
    <property type="protein sequence ID" value="TGD71199.1"/>
    <property type="molecule type" value="Genomic_DNA"/>
</dbReference>
<dbReference type="InterPro" id="IPR036514">
    <property type="entry name" value="SGNH_hydro_sf"/>
</dbReference>
<proteinExistence type="predicted"/>
<feature type="domain" description="SGNH hydrolase-type esterase" evidence="2">
    <location>
        <begin position="30"/>
        <end position="200"/>
    </location>
</feature>
<dbReference type="Pfam" id="PF13472">
    <property type="entry name" value="Lipase_GDSL_2"/>
    <property type="match status" value="1"/>
</dbReference>
<dbReference type="GO" id="GO:0016788">
    <property type="term" value="F:hydrolase activity, acting on ester bonds"/>
    <property type="evidence" value="ECO:0007669"/>
    <property type="project" value="UniProtKB-ARBA"/>
</dbReference>
<dbReference type="AlphaFoldDB" id="A0A4Z0LVA3"/>
<accession>A0A4Z0LVA3</accession>
<evidence type="ECO:0000256" key="1">
    <source>
        <dbReference type="SAM" id="SignalP"/>
    </source>
</evidence>
<sequence>MKVHYRIARLFLLLLLASPASLAESPRWVLIGDSIIVSSKPEKDVRQSMAYFLERYHGVSVSLLAAGGQTMVTGAAPLLGGAVNYLHGPSQQVSVLVIALGTNDWWLDAGVGVPPDDFTQAYAAFLQQVPPEIAVYCVTPITRHDEAARNAQGLDLDAYRDLVSETCSAAGATVLAGELVFDTVGEPDFVEDGVHLTPAGTWKYTQWLWRQITYLAP</sequence>
<dbReference type="Proteomes" id="UP000298050">
    <property type="component" value="Unassembled WGS sequence"/>
</dbReference>
<evidence type="ECO:0000259" key="2">
    <source>
        <dbReference type="Pfam" id="PF13472"/>
    </source>
</evidence>
<dbReference type="CDD" id="cd00229">
    <property type="entry name" value="SGNH_hydrolase"/>
    <property type="match status" value="1"/>
</dbReference>
<evidence type="ECO:0000313" key="3">
    <source>
        <dbReference type="EMBL" id="TGD71199.1"/>
    </source>
</evidence>
<comment type="caution">
    <text evidence="3">The sequence shown here is derived from an EMBL/GenBank/DDBJ whole genome shotgun (WGS) entry which is preliminary data.</text>
</comment>
<feature type="chain" id="PRO_5021241153" evidence="1">
    <location>
        <begin position="24"/>
        <end position="217"/>
    </location>
</feature>
<organism evidence="3 4">
    <name type="scientific">Mangrovimicrobium sediminis</name>
    <dbReference type="NCBI Taxonomy" id="2562682"/>
    <lineage>
        <taxon>Bacteria</taxon>
        <taxon>Pseudomonadati</taxon>
        <taxon>Pseudomonadota</taxon>
        <taxon>Gammaproteobacteria</taxon>
        <taxon>Cellvibrionales</taxon>
        <taxon>Halieaceae</taxon>
        <taxon>Mangrovimicrobium</taxon>
    </lineage>
</organism>
<evidence type="ECO:0000313" key="4">
    <source>
        <dbReference type="Proteomes" id="UP000298050"/>
    </source>
</evidence>
<dbReference type="RefSeq" id="WP_135446358.1">
    <property type="nucleotide sequence ID" value="NZ_SRLE01000015.1"/>
</dbReference>
<keyword evidence="4" id="KW-1185">Reference proteome</keyword>